<comment type="similarity">
    <text evidence="3 4">Belongs to the TRAFAC class myosin-kinesin ATPase superfamily. Kinesin family.</text>
</comment>
<evidence type="ECO:0000256" key="3">
    <source>
        <dbReference type="PROSITE-ProRule" id="PRU00283"/>
    </source>
</evidence>
<dbReference type="PRINTS" id="PR00380">
    <property type="entry name" value="KINESINHEAVY"/>
</dbReference>
<keyword evidence="3 4" id="KW-0505">Motor protein</keyword>
<dbReference type="OrthoDB" id="3176171at2759"/>
<dbReference type="InterPro" id="IPR036961">
    <property type="entry name" value="Kinesin_motor_dom_sf"/>
</dbReference>
<evidence type="ECO:0000259" key="7">
    <source>
        <dbReference type="PROSITE" id="PS50067"/>
    </source>
</evidence>
<name>D2W1K8_NAEGR</name>
<feature type="compositionally biased region" description="Low complexity" evidence="6">
    <location>
        <begin position="197"/>
        <end position="245"/>
    </location>
</feature>
<feature type="compositionally biased region" description="Low complexity" evidence="6">
    <location>
        <begin position="252"/>
        <end position="268"/>
    </location>
</feature>
<dbReference type="SMART" id="SM00129">
    <property type="entry name" value="KISc"/>
    <property type="match status" value="1"/>
</dbReference>
<sequence length="843" mass="94797">MISGNTNNNNNNNSNRNTFTDVDDDEELSSLRTVSSTNSSLNTSSSNTSGGSLKSENYSHRHNSLKINTNQQQQQSGFARTSSSPGLSQLGKIKSEQERGLSPHRSNSFSGGGEQRITFDRRGNIQNDHIDIESKDGSKFRYKIHRNSLTDKLSGLNQLLQNYNNNGNSGINSDSNSPTTLTSGEVLSPTTITGRRLSTSTNMNSSSLSNYTTNNNTNNGASLLTQSIKNSSSNNEQSYNSNQSTENDELDSPNLSEHGSLSSSPSVSVNELQERISVLTAALLTANQKLEDFQNSMEKSMSKQSELKNYYQNFVKNLTKQHNQKLEDYQLRIKELENEKKQLRKEVAESTNDVSIIESIVIEKPEAKEFSQVFVQTDACQVVNSNLDLLSFSKNALEVCRSTKSDLELMKTHVMNLIPSDMLQKLSTIIIRKTAEKLDIPTVTNFFQKKIQFQEDRFAQLNTLYVHEQQVRKLLQNQLIEERGNLRVCCRIRPMWVLESEKNMAHNSYRVKSCISQEKTTDSVVAISRMGRNRSFELDQVYGMESTQDGIFSDIRPLVSSAFDGFNTCLMVFGETGSGKTFTMNGSLVEPGIVPRSITELYRIMEVNQCYYNANLRLSIAEVYNNELRDLINPEKEYKSSNDLNYVKVESEEQLRQIIKDCIVKRTESKTLMNSNSSRSHCIISVEIEKRVIPKKKENASQLFEELLGMKTNNQQDFFDELLSPQQVNTKSVLRFVDLAGSENVEMSGVAGDQLTETSFVNKSLSALEDVIVALASKQKHVPFRNSRLTHVLKDSLSGDSKILIIVTVSPQERFGAETVHALSFAERVKSIKKKKATRQTIM</sequence>
<gene>
    <name evidence="8" type="ORF">NAEGRDRAFT_75257</name>
</gene>
<dbReference type="PANTHER" id="PTHR47972">
    <property type="entry name" value="KINESIN-LIKE PROTEIN KLP-3"/>
    <property type="match status" value="1"/>
</dbReference>
<dbReference type="VEuPathDB" id="AmoebaDB:NAEGRDRAFT_75257"/>
<feature type="binding site" evidence="3">
    <location>
        <begin position="574"/>
        <end position="581"/>
    </location>
    <ligand>
        <name>ATP</name>
        <dbReference type="ChEBI" id="CHEBI:30616"/>
    </ligand>
</feature>
<dbReference type="GO" id="GO:0005874">
    <property type="term" value="C:microtubule"/>
    <property type="evidence" value="ECO:0007669"/>
    <property type="project" value="UniProtKB-KW"/>
</dbReference>
<keyword evidence="4" id="KW-0493">Microtubule</keyword>
<proteinExistence type="inferred from homology"/>
<dbReference type="GO" id="GO:0003777">
    <property type="term" value="F:microtubule motor activity"/>
    <property type="evidence" value="ECO:0007669"/>
    <property type="project" value="InterPro"/>
</dbReference>
<dbReference type="InterPro" id="IPR027417">
    <property type="entry name" value="P-loop_NTPase"/>
</dbReference>
<feature type="compositionally biased region" description="Low complexity" evidence="6">
    <location>
        <begin position="164"/>
        <end position="177"/>
    </location>
</feature>
<dbReference type="InterPro" id="IPR019821">
    <property type="entry name" value="Kinesin_motor_CS"/>
</dbReference>
<evidence type="ECO:0000313" key="9">
    <source>
        <dbReference type="Proteomes" id="UP000006671"/>
    </source>
</evidence>
<dbReference type="InParanoid" id="D2W1K8"/>
<evidence type="ECO:0000256" key="2">
    <source>
        <dbReference type="ARBA" id="ARBA00022840"/>
    </source>
</evidence>
<dbReference type="Proteomes" id="UP000006671">
    <property type="component" value="Unassembled WGS sequence"/>
</dbReference>
<feature type="compositionally biased region" description="Polar residues" evidence="6">
    <location>
        <begin position="65"/>
        <end position="87"/>
    </location>
</feature>
<evidence type="ECO:0000256" key="5">
    <source>
        <dbReference type="SAM" id="Coils"/>
    </source>
</evidence>
<accession>D2W1K8</accession>
<dbReference type="GO" id="GO:0005524">
    <property type="term" value="F:ATP binding"/>
    <property type="evidence" value="ECO:0007669"/>
    <property type="project" value="UniProtKB-UniRule"/>
</dbReference>
<dbReference type="PROSITE" id="PS50067">
    <property type="entry name" value="KINESIN_MOTOR_2"/>
    <property type="match status" value="1"/>
</dbReference>
<dbReference type="GO" id="GO:0008017">
    <property type="term" value="F:microtubule binding"/>
    <property type="evidence" value="ECO:0007669"/>
    <property type="project" value="InterPro"/>
</dbReference>
<evidence type="ECO:0000256" key="6">
    <source>
        <dbReference type="SAM" id="MobiDB-lite"/>
    </source>
</evidence>
<keyword evidence="1 3" id="KW-0547">Nucleotide-binding</keyword>
<feature type="region of interest" description="Disordered" evidence="6">
    <location>
        <begin position="1"/>
        <end position="116"/>
    </location>
</feature>
<dbReference type="SUPFAM" id="SSF52540">
    <property type="entry name" value="P-loop containing nucleoside triphosphate hydrolases"/>
    <property type="match status" value="1"/>
</dbReference>
<feature type="compositionally biased region" description="Low complexity" evidence="6">
    <location>
        <begin position="30"/>
        <end position="55"/>
    </location>
</feature>
<dbReference type="GeneID" id="8856658"/>
<keyword evidence="5" id="KW-0175">Coiled coil</keyword>
<dbReference type="EMBL" id="GG738922">
    <property type="protein sequence ID" value="EFC37109.1"/>
    <property type="molecule type" value="Genomic_DNA"/>
</dbReference>
<dbReference type="AlphaFoldDB" id="D2W1K8"/>
<dbReference type="InterPro" id="IPR027640">
    <property type="entry name" value="Kinesin-like_fam"/>
</dbReference>
<dbReference type="STRING" id="5762.D2W1K8"/>
<feature type="domain" description="Kinesin motor" evidence="7">
    <location>
        <begin position="485"/>
        <end position="832"/>
    </location>
</feature>
<organism evidence="9">
    <name type="scientific">Naegleria gruberi</name>
    <name type="common">Amoeba</name>
    <dbReference type="NCBI Taxonomy" id="5762"/>
    <lineage>
        <taxon>Eukaryota</taxon>
        <taxon>Discoba</taxon>
        <taxon>Heterolobosea</taxon>
        <taxon>Tetramitia</taxon>
        <taxon>Eutetramitia</taxon>
        <taxon>Vahlkampfiidae</taxon>
        <taxon>Naegleria</taxon>
    </lineage>
</organism>
<protein>
    <recommendedName>
        <fullName evidence="4">Kinesin-like protein</fullName>
    </recommendedName>
</protein>
<reference evidence="8 9" key="1">
    <citation type="journal article" date="2010" name="Cell">
        <title>The genome of Naegleria gruberi illuminates early eukaryotic versatility.</title>
        <authorList>
            <person name="Fritz-Laylin L.K."/>
            <person name="Prochnik S.E."/>
            <person name="Ginger M.L."/>
            <person name="Dacks J.B."/>
            <person name="Carpenter M.L."/>
            <person name="Field M.C."/>
            <person name="Kuo A."/>
            <person name="Paredez A."/>
            <person name="Chapman J."/>
            <person name="Pham J."/>
            <person name="Shu S."/>
            <person name="Neupane R."/>
            <person name="Cipriano M."/>
            <person name="Mancuso J."/>
            <person name="Tu H."/>
            <person name="Salamov A."/>
            <person name="Lindquist E."/>
            <person name="Shapiro H."/>
            <person name="Lucas S."/>
            <person name="Grigoriev I.V."/>
            <person name="Cande W.Z."/>
            <person name="Fulton C."/>
            <person name="Rokhsar D.S."/>
            <person name="Dawson S.C."/>
        </authorList>
    </citation>
    <scope>NUCLEOTIDE SEQUENCE [LARGE SCALE GENOMIC DNA]</scope>
    <source>
        <strain evidence="8 9">NEG-M</strain>
    </source>
</reference>
<dbReference type="KEGG" id="ngr:NAEGRDRAFT_75257"/>
<dbReference type="Pfam" id="PF00225">
    <property type="entry name" value="Kinesin"/>
    <property type="match status" value="1"/>
</dbReference>
<dbReference type="RefSeq" id="XP_002669853.1">
    <property type="nucleotide sequence ID" value="XM_002669807.1"/>
</dbReference>
<feature type="compositionally biased region" description="Polar residues" evidence="6">
    <location>
        <begin position="178"/>
        <end position="193"/>
    </location>
</feature>
<feature type="coiled-coil region" evidence="5">
    <location>
        <begin position="319"/>
        <end position="353"/>
    </location>
</feature>
<dbReference type="PROSITE" id="PS00411">
    <property type="entry name" value="KINESIN_MOTOR_1"/>
    <property type="match status" value="1"/>
</dbReference>
<dbReference type="InterPro" id="IPR001752">
    <property type="entry name" value="Kinesin_motor_dom"/>
</dbReference>
<feature type="compositionally biased region" description="Low complexity" evidence="6">
    <location>
        <begin position="1"/>
        <end position="17"/>
    </location>
</feature>
<dbReference type="eggNOG" id="KOG0239">
    <property type="taxonomic scope" value="Eukaryota"/>
</dbReference>
<evidence type="ECO:0000256" key="4">
    <source>
        <dbReference type="RuleBase" id="RU000394"/>
    </source>
</evidence>
<feature type="region of interest" description="Disordered" evidence="6">
    <location>
        <begin position="164"/>
        <end position="268"/>
    </location>
</feature>
<evidence type="ECO:0000256" key="1">
    <source>
        <dbReference type="ARBA" id="ARBA00022741"/>
    </source>
</evidence>
<evidence type="ECO:0000313" key="8">
    <source>
        <dbReference type="EMBL" id="EFC37109.1"/>
    </source>
</evidence>
<keyword evidence="2 3" id="KW-0067">ATP-binding</keyword>
<dbReference type="PANTHER" id="PTHR47972:SF63">
    <property type="entry name" value="KINESIN FAMILY MEMBER 25"/>
    <property type="match status" value="1"/>
</dbReference>
<dbReference type="Gene3D" id="3.40.850.10">
    <property type="entry name" value="Kinesin motor domain"/>
    <property type="match status" value="1"/>
</dbReference>
<dbReference type="GO" id="GO:0007018">
    <property type="term" value="P:microtubule-based movement"/>
    <property type="evidence" value="ECO:0007669"/>
    <property type="project" value="InterPro"/>
</dbReference>
<keyword evidence="9" id="KW-1185">Reference proteome</keyword>